<evidence type="ECO:0000256" key="3">
    <source>
        <dbReference type="ARBA" id="ARBA00023134"/>
    </source>
</evidence>
<reference evidence="6 7" key="1">
    <citation type="submission" date="2023-09" db="EMBL/GenBank/DDBJ databases">
        <authorList>
            <person name="Wang M."/>
        </authorList>
    </citation>
    <scope>NUCLEOTIDE SEQUENCE [LARGE SCALE GENOMIC DNA]</scope>
    <source>
        <strain evidence="6">GT-2023</strain>
        <tissue evidence="6">Liver</tissue>
    </source>
</reference>
<dbReference type="Proteomes" id="UP001558613">
    <property type="component" value="Unassembled WGS sequence"/>
</dbReference>
<evidence type="ECO:0000259" key="5">
    <source>
        <dbReference type="PROSITE" id="PS51720"/>
    </source>
</evidence>
<comment type="caution">
    <text evidence="6">The sequence shown here is derived from an EMBL/GenBank/DDBJ whole genome shotgun (WGS) entry which is preliminary data.</text>
</comment>
<keyword evidence="2" id="KW-0547">Nucleotide-binding</keyword>
<feature type="domain" description="AIG1-type G" evidence="5">
    <location>
        <begin position="271"/>
        <end position="470"/>
    </location>
</feature>
<sequence length="662" mass="75558">MKERRRAEEERAEERIKRMKKQRDDIRSQMSDAQHLSELKIVLMGYRAAGKSSAGNTILGREEFDLKRSAQCVRRHGEVADRHITVIEAPGWWMNYTVEDSSDLLKQEILLSMSLCPPGPHAILLIIRVDTRFKEIHRKAVQGHLGLLDEKVWSHTIVLFTCGDCLLDTSIEQHIESEGQDLQWLLDKCGNRYHVVNNQNRSDHTQIKELLEKIEETVAQNNSYHFEIDRKILQEMKERRRAEEERAEERMKRMKKQRDDIRSQMSDAQHLSELRIVLMGFTLSGKSSTGNTILGTEEFDLKRSAQCVRRHGDVAGRHITVIEAPGWWSIYTVEKSPVLLKQEILLSASLCPPGPHAVLLIIRADSRFKEDERKALQGHLDLLGERVWSHTIVLFTHGDSLLDTSIEQHIESEGQDLQWLLDKCGNRYHVLNNKNRSDDTQIKELLEKIEETVAENNCPIRRKSNPIKIKGTDKMKTEERMQPWIDDVRSQTISGAEGSDSCSLASSGYGSSSEADIWSITGSSHSKDSSLINRFKSGFLKILNSMELTPPLMSGHERSNTSSMGSSAYGSFRSKAEANIRLPHSRDSSHTRRYESSVQKIHNSMETPSLRVITVNHPSPFCFVLCVFLRHTNHLHVLHFHTSTLVFLFSSCLVAPSSTLFS</sequence>
<accession>A0ABR3L6C9</accession>
<evidence type="ECO:0000313" key="7">
    <source>
        <dbReference type="Proteomes" id="UP001558613"/>
    </source>
</evidence>
<dbReference type="PANTHER" id="PTHR10903:SF107">
    <property type="entry name" value="GTPASE IMAP FAMILY MEMBER 4-LIKE-RELATED"/>
    <property type="match status" value="1"/>
</dbReference>
<organism evidence="6 7">
    <name type="scientific">Cirrhinus molitorella</name>
    <name type="common">mud carp</name>
    <dbReference type="NCBI Taxonomy" id="172907"/>
    <lineage>
        <taxon>Eukaryota</taxon>
        <taxon>Metazoa</taxon>
        <taxon>Chordata</taxon>
        <taxon>Craniata</taxon>
        <taxon>Vertebrata</taxon>
        <taxon>Euteleostomi</taxon>
        <taxon>Actinopterygii</taxon>
        <taxon>Neopterygii</taxon>
        <taxon>Teleostei</taxon>
        <taxon>Ostariophysi</taxon>
        <taxon>Cypriniformes</taxon>
        <taxon>Cyprinidae</taxon>
        <taxon>Labeoninae</taxon>
        <taxon>Labeonini</taxon>
        <taxon>Cirrhinus</taxon>
    </lineage>
</organism>
<feature type="region of interest" description="Disordered" evidence="4">
    <location>
        <begin position="243"/>
        <end position="264"/>
    </location>
</feature>
<evidence type="ECO:0000313" key="6">
    <source>
        <dbReference type="EMBL" id="KAL1247229.1"/>
    </source>
</evidence>
<feature type="compositionally biased region" description="Basic and acidic residues" evidence="4">
    <location>
        <begin position="1"/>
        <end position="27"/>
    </location>
</feature>
<gene>
    <name evidence="6" type="ORF">QQF64_022605</name>
</gene>
<dbReference type="CDD" id="cd01852">
    <property type="entry name" value="AIG1"/>
    <property type="match status" value="1"/>
</dbReference>
<dbReference type="InterPro" id="IPR045058">
    <property type="entry name" value="GIMA/IAN/Toc"/>
</dbReference>
<evidence type="ECO:0000256" key="1">
    <source>
        <dbReference type="ARBA" id="ARBA00008535"/>
    </source>
</evidence>
<evidence type="ECO:0000256" key="4">
    <source>
        <dbReference type="SAM" id="MobiDB-lite"/>
    </source>
</evidence>
<keyword evidence="3" id="KW-0342">GTP-binding</keyword>
<feature type="compositionally biased region" description="Basic and acidic residues" evidence="4">
    <location>
        <begin position="243"/>
        <end position="262"/>
    </location>
</feature>
<dbReference type="EMBL" id="JAYMGO010000025">
    <property type="protein sequence ID" value="KAL1247229.1"/>
    <property type="molecule type" value="Genomic_DNA"/>
</dbReference>
<comment type="similarity">
    <text evidence="1">Belongs to the TRAFAC class TrmE-Era-EngA-EngB-Septin-like GTPase superfamily. AIG1/Toc34/Toc159-like paraseptin GTPase family. IAN subfamily.</text>
</comment>
<proteinExistence type="inferred from homology"/>
<name>A0ABR3L6C9_9TELE</name>
<dbReference type="PANTHER" id="PTHR10903">
    <property type="entry name" value="GTPASE, IMAP FAMILY MEMBER-RELATED"/>
    <property type="match status" value="1"/>
</dbReference>
<dbReference type="PROSITE" id="PS51720">
    <property type="entry name" value="G_AIG1"/>
    <property type="match status" value="2"/>
</dbReference>
<evidence type="ECO:0000256" key="2">
    <source>
        <dbReference type="ARBA" id="ARBA00022741"/>
    </source>
</evidence>
<dbReference type="SUPFAM" id="SSF52540">
    <property type="entry name" value="P-loop containing nucleoside triphosphate hydrolases"/>
    <property type="match status" value="2"/>
</dbReference>
<feature type="region of interest" description="Disordered" evidence="4">
    <location>
        <begin position="1"/>
        <end position="30"/>
    </location>
</feature>
<dbReference type="Gene3D" id="3.40.50.300">
    <property type="entry name" value="P-loop containing nucleotide triphosphate hydrolases"/>
    <property type="match status" value="2"/>
</dbReference>
<protein>
    <recommendedName>
        <fullName evidence="5">AIG1-type G domain-containing protein</fullName>
    </recommendedName>
</protein>
<keyword evidence="7" id="KW-1185">Reference proteome</keyword>
<dbReference type="InterPro" id="IPR006703">
    <property type="entry name" value="G_AIG1"/>
</dbReference>
<feature type="domain" description="AIG1-type G" evidence="5">
    <location>
        <begin position="36"/>
        <end position="235"/>
    </location>
</feature>
<dbReference type="InterPro" id="IPR027417">
    <property type="entry name" value="P-loop_NTPase"/>
</dbReference>
<dbReference type="Pfam" id="PF04548">
    <property type="entry name" value="AIG1"/>
    <property type="match status" value="2"/>
</dbReference>